<feature type="domain" description="Cyclic nucleotide-binding" evidence="1">
    <location>
        <begin position="20"/>
        <end position="123"/>
    </location>
</feature>
<dbReference type="Pfam" id="PF00027">
    <property type="entry name" value="cNMP_binding"/>
    <property type="match status" value="1"/>
</dbReference>
<gene>
    <name evidence="2" type="ORF">ACEVAQ_04715</name>
</gene>
<dbReference type="Gene3D" id="2.60.120.10">
    <property type="entry name" value="Jelly Rolls"/>
    <property type="match status" value="1"/>
</dbReference>
<dbReference type="InterPro" id="IPR018490">
    <property type="entry name" value="cNMP-bd_dom_sf"/>
</dbReference>
<keyword evidence="3" id="KW-1185">Reference proteome</keyword>
<dbReference type="RefSeq" id="WP_395272319.1">
    <property type="nucleotide sequence ID" value="NZ_JBHEGD010000001.1"/>
</dbReference>
<dbReference type="Proteomes" id="UP001609932">
    <property type="component" value="Unassembled WGS sequence"/>
</dbReference>
<proteinExistence type="predicted"/>
<dbReference type="PANTHER" id="PTHR24567">
    <property type="entry name" value="CRP FAMILY TRANSCRIPTIONAL REGULATORY PROTEIN"/>
    <property type="match status" value="1"/>
</dbReference>
<comment type="caution">
    <text evidence="2">The sequence shown here is derived from an EMBL/GenBank/DDBJ whole genome shotgun (WGS) entry which is preliminary data.</text>
</comment>
<dbReference type="SUPFAM" id="SSF51206">
    <property type="entry name" value="cAMP-binding domain-like"/>
    <property type="match status" value="1"/>
</dbReference>
<accession>A0ABW7M8U4</accession>
<evidence type="ECO:0000313" key="2">
    <source>
        <dbReference type="EMBL" id="MFH6598011.1"/>
    </source>
</evidence>
<sequence length="156" mass="16918">MSDTSHLVDAIRDMLLDCGLFDTLDRSDVQTAAGYFNLNRINEGTAIFSEGDAGTFMCILVQGSVSIRKSNASGEEVEVTRLRRGRAFGEMAVLDGERRSASCVATCDCVLLSLGKDALDKMLQESPRTAAQVIRAIAVGMSRRLRMADGRLVNQP</sequence>
<dbReference type="InterPro" id="IPR050397">
    <property type="entry name" value="Env_Response_Regulators"/>
</dbReference>
<dbReference type="CDD" id="cd00038">
    <property type="entry name" value="CAP_ED"/>
    <property type="match status" value="1"/>
</dbReference>
<reference evidence="2 3" key="1">
    <citation type="submission" date="2024-09" db="EMBL/GenBank/DDBJ databases">
        <title>Elucidation of the Bokeelamides from Bacteria Associated with Moon Snail Egg Collars.</title>
        <authorList>
            <person name="Campbell R."/>
            <person name="Piedl K."/>
            <person name="Mevers E."/>
        </authorList>
    </citation>
    <scope>NUCLEOTIDE SEQUENCE [LARGE SCALE GENOMIC DNA]</scope>
    <source>
        <strain evidence="2 3">EM133</strain>
    </source>
</reference>
<dbReference type="InterPro" id="IPR014710">
    <property type="entry name" value="RmlC-like_jellyroll"/>
</dbReference>
<dbReference type="InterPro" id="IPR000595">
    <property type="entry name" value="cNMP-bd_dom"/>
</dbReference>
<protein>
    <submittedName>
        <fullName evidence="2">Crp/Fnr family transcriptional regulator</fullName>
    </submittedName>
</protein>
<name>A0ABW7M8U4_9GAMM</name>
<dbReference type="PROSITE" id="PS50042">
    <property type="entry name" value="CNMP_BINDING_3"/>
    <property type="match status" value="1"/>
</dbReference>
<dbReference type="SMART" id="SM00100">
    <property type="entry name" value="cNMP"/>
    <property type="match status" value="1"/>
</dbReference>
<dbReference type="PANTHER" id="PTHR24567:SF74">
    <property type="entry name" value="HTH-TYPE TRANSCRIPTIONAL REGULATOR ARCR"/>
    <property type="match status" value="1"/>
</dbReference>
<dbReference type="EMBL" id="JBHEGD010000001">
    <property type="protein sequence ID" value="MFH6598011.1"/>
    <property type="molecule type" value="Genomic_DNA"/>
</dbReference>
<evidence type="ECO:0000259" key="1">
    <source>
        <dbReference type="PROSITE" id="PS50042"/>
    </source>
</evidence>
<organism evidence="2 3">
    <name type="scientific">Ectopseudomonas khazarica</name>
    <dbReference type="NCBI Taxonomy" id="2502979"/>
    <lineage>
        <taxon>Bacteria</taxon>
        <taxon>Pseudomonadati</taxon>
        <taxon>Pseudomonadota</taxon>
        <taxon>Gammaproteobacteria</taxon>
        <taxon>Pseudomonadales</taxon>
        <taxon>Pseudomonadaceae</taxon>
        <taxon>Ectopseudomonas</taxon>
    </lineage>
</organism>
<evidence type="ECO:0000313" key="3">
    <source>
        <dbReference type="Proteomes" id="UP001609932"/>
    </source>
</evidence>